<reference evidence="1 2" key="1">
    <citation type="journal article" date="2016" name="Nat. Commun.">
        <title>Thousands of microbial genomes shed light on interconnected biogeochemical processes in an aquifer system.</title>
        <authorList>
            <person name="Anantharaman K."/>
            <person name="Brown C.T."/>
            <person name="Hug L.A."/>
            <person name="Sharon I."/>
            <person name="Castelle C.J."/>
            <person name="Probst A.J."/>
            <person name="Thomas B.C."/>
            <person name="Singh A."/>
            <person name="Wilkins M.J."/>
            <person name="Karaoz U."/>
            <person name="Brodie E.L."/>
            <person name="Williams K.H."/>
            <person name="Hubbard S.S."/>
            <person name="Banfield J.F."/>
        </authorList>
    </citation>
    <scope>NUCLEOTIDE SEQUENCE [LARGE SCALE GENOMIC DNA]</scope>
</reference>
<comment type="caution">
    <text evidence="1">The sequence shown here is derived from an EMBL/GenBank/DDBJ whole genome shotgun (WGS) entry which is preliminary data.</text>
</comment>
<protein>
    <submittedName>
        <fullName evidence="1">Uncharacterized protein</fullName>
    </submittedName>
</protein>
<gene>
    <name evidence="1" type="ORF">A3A01_01025</name>
</gene>
<name>A0A1F6WX54_9BACT</name>
<dbReference type="STRING" id="1801770.A3A01_01025"/>
<dbReference type="EMBL" id="MFUU01000001">
    <property type="protein sequence ID" value="OGI86440.1"/>
    <property type="molecule type" value="Genomic_DNA"/>
</dbReference>
<dbReference type="AlphaFoldDB" id="A0A1F6WX54"/>
<dbReference type="Proteomes" id="UP000179352">
    <property type="component" value="Unassembled WGS sequence"/>
</dbReference>
<evidence type="ECO:0000313" key="1">
    <source>
        <dbReference type="EMBL" id="OGI86440.1"/>
    </source>
</evidence>
<sequence length="226" mass="24565">MATTMITSGQKEEGVNVIAAAARKAGAEAIEELTGNGVLNVGNYQRGVLAQGDKIAAAVKATVKTVLAELADNVVGRLKRLFTDCTIELDATDGKETIAGAKDVFTGGIYGAACRGPGKPTSKTPAIVYEMIKGGTYMQIFGGFGENLKRLCWQESQIVGFCRNHRDLLRKEGYGTFFLFEGEVDTFFVAFVHVRDDGRLEVFVDEFGRGIVWDARCRRRVVSPQL</sequence>
<evidence type="ECO:0000313" key="2">
    <source>
        <dbReference type="Proteomes" id="UP000179352"/>
    </source>
</evidence>
<organism evidence="1 2">
    <name type="scientific">Candidatus Nomurabacteria bacterium RIFCSPLOWO2_01_FULL_39_17</name>
    <dbReference type="NCBI Taxonomy" id="1801770"/>
    <lineage>
        <taxon>Bacteria</taxon>
        <taxon>Candidatus Nomuraibacteriota</taxon>
    </lineage>
</organism>
<accession>A0A1F6WX54</accession>
<proteinExistence type="predicted"/>